<organism evidence="1 2">
    <name type="scientific">Crassostrea virginica</name>
    <name type="common">Eastern oyster</name>
    <dbReference type="NCBI Taxonomy" id="6565"/>
    <lineage>
        <taxon>Eukaryota</taxon>
        <taxon>Metazoa</taxon>
        <taxon>Spiralia</taxon>
        <taxon>Lophotrochozoa</taxon>
        <taxon>Mollusca</taxon>
        <taxon>Bivalvia</taxon>
        <taxon>Autobranchia</taxon>
        <taxon>Pteriomorphia</taxon>
        <taxon>Ostreida</taxon>
        <taxon>Ostreoidea</taxon>
        <taxon>Ostreidae</taxon>
        <taxon>Crassostrea</taxon>
    </lineage>
</organism>
<dbReference type="GO" id="GO:0017171">
    <property type="term" value="F:serine hydrolase activity"/>
    <property type="evidence" value="ECO:0007669"/>
    <property type="project" value="TreeGrafter"/>
</dbReference>
<dbReference type="GeneID" id="111103348"/>
<dbReference type="SUPFAM" id="SSF53474">
    <property type="entry name" value="alpha/beta-Hydrolases"/>
    <property type="match status" value="1"/>
</dbReference>
<dbReference type="AlphaFoldDB" id="A0A8B8ANT2"/>
<dbReference type="OrthoDB" id="77878at2759"/>
<dbReference type="PANTHER" id="PTHR20908:SF4">
    <property type="entry name" value="SI:DKEY-5I3.5"/>
    <property type="match status" value="1"/>
</dbReference>
<dbReference type="RefSeq" id="XP_022292298.1">
    <property type="nucleotide sequence ID" value="XM_022436590.1"/>
</dbReference>
<keyword evidence="1" id="KW-1185">Reference proteome</keyword>
<name>A0A8B8ANT2_CRAVI</name>
<evidence type="ECO:0000313" key="1">
    <source>
        <dbReference type="Proteomes" id="UP000694844"/>
    </source>
</evidence>
<dbReference type="InterPro" id="IPR008547">
    <property type="entry name" value="DUF829_TMEM53"/>
</dbReference>
<dbReference type="Gene3D" id="3.40.50.1820">
    <property type="entry name" value="alpha/beta hydrolase"/>
    <property type="match status" value="1"/>
</dbReference>
<dbReference type="Proteomes" id="UP000694844">
    <property type="component" value="Chromosome 1"/>
</dbReference>
<sequence>MAVTMKSSESALEDQLFPLIKGPGNPSHGGVKLVLFFGWLGASPRAAQRYIDLYHELNYDVLYIHGHVTQFVWPPNSMKLARKLLRRVSELTEYEDLLCHAMSIGAYNYTSCLMLLQDPPGGCRSFRDRLRGVIFDSLTLGSIERMKNGVKHGLSQSPLMQFIIPRLLTVYFFFTYSHTLKFFENGVRLFEDNPLLVPTLILYSRDDPMCDADKIDDIIKKWREDLKMPVSFVCWAQSKHALHIKTHPADYTKAVRDFVNVYCLSRQPRSEGGKSKL</sequence>
<proteinExistence type="predicted"/>
<dbReference type="PANTHER" id="PTHR20908">
    <property type="entry name" value="LD15586P"/>
    <property type="match status" value="1"/>
</dbReference>
<evidence type="ECO:0000313" key="2">
    <source>
        <dbReference type="RefSeq" id="XP_022292298.1"/>
    </source>
</evidence>
<dbReference type="InterPro" id="IPR029058">
    <property type="entry name" value="AB_hydrolase_fold"/>
</dbReference>
<reference evidence="2" key="2">
    <citation type="submission" date="2025-08" db="UniProtKB">
        <authorList>
            <consortium name="RefSeq"/>
        </authorList>
    </citation>
    <scope>IDENTIFICATION</scope>
    <source>
        <tissue evidence="2">Whole sample</tissue>
    </source>
</reference>
<dbReference type="Pfam" id="PF05705">
    <property type="entry name" value="DUF829"/>
    <property type="match status" value="1"/>
</dbReference>
<protein>
    <submittedName>
        <fullName evidence="2">Uncharacterized protein LOC111103348 isoform X1</fullName>
    </submittedName>
</protein>
<reference evidence="1" key="1">
    <citation type="submission" date="2024-06" db="UniProtKB">
        <authorList>
            <consortium name="RefSeq"/>
        </authorList>
    </citation>
    <scope>NUCLEOTIDE SEQUENCE [LARGE SCALE GENOMIC DNA]</scope>
</reference>
<dbReference type="KEGG" id="cvn:111103348"/>
<accession>A0A8B8ANT2</accession>
<gene>
    <name evidence="2" type="primary">LOC111103348</name>
</gene>